<feature type="signal peptide" evidence="10">
    <location>
        <begin position="1"/>
        <end position="21"/>
    </location>
</feature>
<keyword evidence="5" id="KW-0460">Magnesium</keyword>
<dbReference type="Gene3D" id="1.10.357.20">
    <property type="entry name" value="SLC41 divalent cation transporters, integral membrane domain"/>
    <property type="match status" value="1"/>
</dbReference>
<sequence length="542" mass="56663">MNIYIAAIIFSIGLIKNGAAATPCSICNGVTVDESIEIPLYGVTCGLLFPETVEEGTEECTQFQILEAYCCPSEFEGTPCNFCEGVEELSDTVISEGMSCNDTSLYLPLFPDDSEECTAFKQFESVCCPSVATAPESPCSFCTGLDVLENVSYFGTTCDVYATIAGSLESTSEECAVGQVFQPICCPKVPTVACSFCAGATSMTSGIVVQDVLTCSGVADYAAWLESTAEECATTQEAEAICCPDVTSPNTPSATTPTISPSTSNAPPATEQTSSNTTSAATPTATLPATSNAPSAASSNLRAESSSVLRELKETIKSQAAEIEQLKKVLTATKKLTGGHAHGGHHGAAADSEDAILEYKLKPFYSIAYERVGWLALFLLSLSFTAIIMNGFEHTLSKQIELAYFVPLMAGHGGNTGGQAVGTVLSALSAGVITREDSMKVITKEALSGLVMGLMLGAIVGPISHYVMGISQHVSTVVSVTFPLLSTIAAFLGSSLPFLCVMLGLNPAVIAAPAMTSFVDVSGLLCYFLIANKIFQLFGLEL</sequence>
<dbReference type="PANTHER" id="PTHR41394:SF8">
    <property type="entry name" value="MAGNESIUM TRANSPORTER MGTE"/>
    <property type="match status" value="1"/>
</dbReference>
<feature type="compositionally biased region" description="Low complexity" evidence="8">
    <location>
        <begin position="246"/>
        <end position="301"/>
    </location>
</feature>
<organism evidence="12 13">
    <name type="scientific">Discostella pseudostelligera</name>
    <dbReference type="NCBI Taxonomy" id="259834"/>
    <lineage>
        <taxon>Eukaryota</taxon>
        <taxon>Sar</taxon>
        <taxon>Stramenopiles</taxon>
        <taxon>Ochrophyta</taxon>
        <taxon>Bacillariophyta</taxon>
        <taxon>Coscinodiscophyceae</taxon>
        <taxon>Thalassiosirophycidae</taxon>
        <taxon>Stephanodiscales</taxon>
        <taxon>Stephanodiscaceae</taxon>
        <taxon>Discostella</taxon>
    </lineage>
</organism>
<evidence type="ECO:0000259" key="11">
    <source>
        <dbReference type="Pfam" id="PF01769"/>
    </source>
</evidence>
<dbReference type="Pfam" id="PF01769">
    <property type="entry name" value="MgtE"/>
    <property type="match status" value="1"/>
</dbReference>
<dbReference type="AlphaFoldDB" id="A0ABD3MI26"/>
<evidence type="ECO:0000313" key="13">
    <source>
        <dbReference type="Proteomes" id="UP001530293"/>
    </source>
</evidence>
<comment type="subcellular location">
    <subcellularLocation>
        <location evidence="1">Membrane</location>
        <topology evidence="1">Multi-pass membrane protein</topology>
    </subcellularLocation>
</comment>
<keyword evidence="3" id="KW-0813">Transport</keyword>
<feature type="region of interest" description="Disordered" evidence="8">
    <location>
        <begin position="246"/>
        <end position="303"/>
    </location>
</feature>
<evidence type="ECO:0000256" key="10">
    <source>
        <dbReference type="SAM" id="SignalP"/>
    </source>
</evidence>
<evidence type="ECO:0000256" key="9">
    <source>
        <dbReference type="SAM" id="Phobius"/>
    </source>
</evidence>
<feature type="chain" id="PRO_5044770893" description="SLC41A/MgtE integral membrane domain-containing protein" evidence="10">
    <location>
        <begin position="22"/>
        <end position="542"/>
    </location>
</feature>
<evidence type="ECO:0000313" key="12">
    <source>
        <dbReference type="EMBL" id="KAL3762461.1"/>
    </source>
</evidence>
<evidence type="ECO:0000256" key="7">
    <source>
        <dbReference type="ARBA" id="ARBA00023136"/>
    </source>
</evidence>
<dbReference type="GO" id="GO:0016020">
    <property type="term" value="C:membrane"/>
    <property type="evidence" value="ECO:0007669"/>
    <property type="project" value="UniProtKB-SubCell"/>
</dbReference>
<dbReference type="EMBL" id="JALLBG020000135">
    <property type="protein sequence ID" value="KAL3762461.1"/>
    <property type="molecule type" value="Genomic_DNA"/>
</dbReference>
<feature type="transmembrane region" description="Helical" evidence="9">
    <location>
        <begin position="372"/>
        <end position="392"/>
    </location>
</feature>
<evidence type="ECO:0000256" key="2">
    <source>
        <dbReference type="ARBA" id="ARBA00009749"/>
    </source>
</evidence>
<feature type="transmembrane region" description="Helical" evidence="9">
    <location>
        <begin position="446"/>
        <end position="468"/>
    </location>
</feature>
<reference evidence="12 13" key="1">
    <citation type="submission" date="2024-10" db="EMBL/GenBank/DDBJ databases">
        <title>Updated reference genomes for cyclostephanoid diatoms.</title>
        <authorList>
            <person name="Roberts W.R."/>
            <person name="Alverson A.J."/>
        </authorList>
    </citation>
    <scope>NUCLEOTIDE SEQUENCE [LARGE SCALE GENOMIC DNA]</scope>
    <source>
        <strain evidence="12 13">AJA232-27</strain>
    </source>
</reference>
<feature type="transmembrane region" description="Helical" evidence="9">
    <location>
        <begin position="508"/>
        <end position="530"/>
    </location>
</feature>
<dbReference type="InterPro" id="IPR006667">
    <property type="entry name" value="SLC41_membr_dom"/>
</dbReference>
<gene>
    <name evidence="12" type="ORF">ACHAWU_008164</name>
</gene>
<protein>
    <recommendedName>
        <fullName evidence="11">SLC41A/MgtE integral membrane domain-containing protein</fullName>
    </recommendedName>
</protein>
<keyword evidence="10" id="KW-0732">Signal</keyword>
<evidence type="ECO:0000256" key="1">
    <source>
        <dbReference type="ARBA" id="ARBA00004141"/>
    </source>
</evidence>
<evidence type="ECO:0000256" key="4">
    <source>
        <dbReference type="ARBA" id="ARBA00022692"/>
    </source>
</evidence>
<proteinExistence type="inferred from homology"/>
<keyword evidence="4 9" id="KW-0812">Transmembrane</keyword>
<evidence type="ECO:0000256" key="3">
    <source>
        <dbReference type="ARBA" id="ARBA00022448"/>
    </source>
</evidence>
<keyword evidence="7 9" id="KW-0472">Membrane</keyword>
<evidence type="ECO:0000256" key="8">
    <source>
        <dbReference type="SAM" id="MobiDB-lite"/>
    </source>
</evidence>
<evidence type="ECO:0000256" key="6">
    <source>
        <dbReference type="ARBA" id="ARBA00022989"/>
    </source>
</evidence>
<comment type="similarity">
    <text evidence="2">Belongs to the SLC41A transporter family.</text>
</comment>
<name>A0ABD3MI26_9STRA</name>
<dbReference type="Proteomes" id="UP001530293">
    <property type="component" value="Unassembled WGS sequence"/>
</dbReference>
<dbReference type="SUPFAM" id="SSF161093">
    <property type="entry name" value="MgtE membrane domain-like"/>
    <property type="match status" value="1"/>
</dbReference>
<feature type="transmembrane region" description="Helical" evidence="9">
    <location>
        <begin position="480"/>
        <end position="501"/>
    </location>
</feature>
<feature type="domain" description="SLC41A/MgtE integral membrane" evidence="11">
    <location>
        <begin position="406"/>
        <end position="530"/>
    </location>
</feature>
<keyword evidence="6 9" id="KW-1133">Transmembrane helix</keyword>
<comment type="caution">
    <text evidence="12">The sequence shown here is derived from an EMBL/GenBank/DDBJ whole genome shotgun (WGS) entry which is preliminary data.</text>
</comment>
<evidence type="ECO:0000256" key="5">
    <source>
        <dbReference type="ARBA" id="ARBA00022842"/>
    </source>
</evidence>
<accession>A0ABD3MI26</accession>
<dbReference type="PANTHER" id="PTHR41394">
    <property type="entry name" value="MAGNESIUM TRANSPORTER MGTE"/>
    <property type="match status" value="1"/>
</dbReference>
<keyword evidence="13" id="KW-1185">Reference proteome</keyword>
<dbReference type="InterPro" id="IPR036739">
    <property type="entry name" value="SLC41_membr_dom_sf"/>
</dbReference>